<dbReference type="InterPro" id="IPR003593">
    <property type="entry name" value="AAA+_ATPase"/>
</dbReference>
<sequence>MTLAVIASRTLSGLHAHAVRVETHLGPGLPSFNVVGLPDTEVRESRERVRAAILNSGFNFPAGRITVNLSPADIPKESGRFDLPIALGLLLAAGQLAPREEGAREEGAREGGAGAADAAAPDPLLAGLVLAGELSLTGALVPVSAALVIALSVARESPGATLILPAGSAEQAAWVEGLRVLSARSLADVAAHVAGVCRLPDAIAASWPAAPPAPCLSDVRGQPGARRALEVAAAGGHSLLMVGPPGAGKSMLAARLPGLLPPLARTQALEVAAIAALAGAPDARMGTPPFRAPHHSASPFALVGGGGRPRPGEISLAHHGVLFLDELPEFSRRTLEALREPLETGRVVIARALHTAQFPARFQLVAAMNPCPCGWRGHPRRACQCTPDQVARYAGKVSGPLLDRIDLYVTLPPPDLESLQGPPSEASAPVRARVARCRERQLARQGKSNAGLAGAELERHCPMDPSAQALLLQAMRRLAGSGRALHRALRVARTIADLDGADTLQASHVAQAVQYRRPGV</sequence>
<dbReference type="NCBIfam" id="TIGR00368">
    <property type="entry name" value="YifB family Mg chelatase-like AAA ATPase"/>
    <property type="match status" value="1"/>
</dbReference>
<dbReference type="SMART" id="SM00382">
    <property type="entry name" value="AAA"/>
    <property type="match status" value="1"/>
</dbReference>
<reference evidence="3" key="1">
    <citation type="submission" date="2022-12" db="EMBL/GenBank/DDBJ databases">
        <authorList>
            <person name="Voronina O.L."/>
            <person name="Kunda M.S."/>
            <person name="Ryzhova N."/>
            <person name="Aksenova E.I."/>
        </authorList>
    </citation>
    <scope>NUCLEOTIDE SEQUENCE</scope>
    <source>
        <strain evidence="3">SCCH136:Ach223948</strain>
    </source>
</reference>
<evidence type="ECO:0000313" key="3">
    <source>
        <dbReference type="EMBL" id="MCZ8403097.1"/>
    </source>
</evidence>
<name>A0A9X3R550_ALCXX</name>
<dbReference type="InterPro" id="IPR045006">
    <property type="entry name" value="CHLI-like"/>
</dbReference>
<dbReference type="InterPro" id="IPR000523">
    <property type="entry name" value="Mg_chelatse_chII-like_cat_dom"/>
</dbReference>
<dbReference type="AlphaFoldDB" id="A0A9X3R550"/>
<dbReference type="InterPro" id="IPR027417">
    <property type="entry name" value="P-loop_NTPase"/>
</dbReference>
<evidence type="ECO:0000313" key="4">
    <source>
        <dbReference type="Proteomes" id="UP001141992"/>
    </source>
</evidence>
<gene>
    <name evidence="3" type="ORF">O9570_16715</name>
</gene>
<dbReference type="PANTHER" id="PTHR32039">
    <property type="entry name" value="MAGNESIUM-CHELATASE SUBUNIT CHLI"/>
    <property type="match status" value="1"/>
</dbReference>
<accession>A0A9X3R550</accession>
<dbReference type="InterPro" id="IPR020568">
    <property type="entry name" value="Ribosomal_Su5_D2-typ_SF"/>
</dbReference>
<comment type="caution">
    <text evidence="3">The sequence shown here is derived from an EMBL/GenBank/DDBJ whole genome shotgun (WGS) entry which is preliminary data.</text>
</comment>
<evidence type="ECO:0000259" key="2">
    <source>
        <dbReference type="SMART" id="SM00382"/>
    </source>
</evidence>
<dbReference type="InterPro" id="IPR014721">
    <property type="entry name" value="Ribsml_uS5_D2-typ_fold_subgr"/>
</dbReference>
<dbReference type="RefSeq" id="WP_269863772.1">
    <property type="nucleotide sequence ID" value="NZ_JAPZVI010000012.1"/>
</dbReference>
<dbReference type="InterPro" id="IPR025158">
    <property type="entry name" value="Mg_chelat-rel_C"/>
</dbReference>
<dbReference type="SUPFAM" id="SSF54211">
    <property type="entry name" value="Ribosomal protein S5 domain 2-like"/>
    <property type="match status" value="1"/>
</dbReference>
<organism evidence="3 4">
    <name type="scientific">Alcaligenes xylosoxydans xylosoxydans</name>
    <name type="common">Achromobacter xylosoxidans</name>
    <dbReference type="NCBI Taxonomy" id="85698"/>
    <lineage>
        <taxon>Bacteria</taxon>
        <taxon>Pseudomonadati</taxon>
        <taxon>Pseudomonadota</taxon>
        <taxon>Betaproteobacteria</taxon>
        <taxon>Burkholderiales</taxon>
        <taxon>Alcaligenaceae</taxon>
        <taxon>Achromobacter</taxon>
    </lineage>
</organism>
<dbReference type="GO" id="GO:0005524">
    <property type="term" value="F:ATP binding"/>
    <property type="evidence" value="ECO:0007669"/>
    <property type="project" value="InterPro"/>
</dbReference>
<evidence type="ECO:0000256" key="1">
    <source>
        <dbReference type="ARBA" id="ARBA00006354"/>
    </source>
</evidence>
<dbReference type="Gene3D" id="3.30.230.10">
    <property type="match status" value="1"/>
</dbReference>
<dbReference type="Pfam" id="PF13335">
    <property type="entry name" value="Mg_chelatase_C"/>
    <property type="match status" value="1"/>
</dbReference>
<feature type="domain" description="AAA+ ATPase" evidence="2">
    <location>
        <begin position="235"/>
        <end position="415"/>
    </location>
</feature>
<dbReference type="Proteomes" id="UP001141992">
    <property type="component" value="Unassembled WGS sequence"/>
</dbReference>
<comment type="similarity">
    <text evidence="1">Belongs to the Mg-chelatase subunits D/I family. ComM subfamily.</text>
</comment>
<dbReference type="SUPFAM" id="SSF52540">
    <property type="entry name" value="P-loop containing nucleoside triphosphate hydrolases"/>
    <property type="match status" value="1"/>
</dbReference>
<dbReference type="Pfam" id="PF01078">
    <property type="entry name" value="Mg_chelatase"/>
    <property type="match status" value="1"/>
</dbReference>
<dbReference type="EMBL" id="JAPZVI010000012">
    <property type="protein sequence ID" value="MCZ8403097.1"/>
    <property type="molecule type" value="Genomic_DNA"/>
</dbReference>
<protein>
    <submittedName>
        <fullName evidence="3">YifB family Mg chelatase-like AAA ATPase</fullName>
    </submittedName>
</protein>
<dbReference type="InterPro" id="IPR004482">
    <property type="entry name" value="Mg_chelat-rel"/>
</dbReference>
<dbReference type="Pfam" id="PF13541">
    <property type="entry name" value="ChlI"/>
    <property type="match status" value="1"/>
</dbReference>
<proteinExistence type="inferred from homology"/>
<dbReference type="PANTHER" id="PTHR32039:SF7">
    <property type="entry name" value="COMPETENCE PROTEIN COMM"/>
    <property type="match status" value="1"/>
</dbReference>
<dbReference type="Gene3D" id="3.40.50.300">
    <property type="entry name" value="P-loop containing nucleotide triphosphate hydrolases"/>
    <property type="match status" value="1"/>
</dbReference>